<dbReference type="EMBL" id="GBXM01015890">
    <property type="protein sequence ID" value="JAH92687.1"/>
    <property type="molecule type" value="Transcribed_RNA"/>
</dbReference>
<reference evidence="1" key="1">
    <citation type="submission" date="2014-11" db="EMBL/GenBank/DDBJ databases">
        <authorList>
            <person name="Amaro Gonzalez C."/>
        </authorList>
    </citation>
    <scope>NUCLEOTIDE SEQUENCE</scope>
</reference>
<protein>
    <submittedName>
        <fullName evidence="1">Uncharacterized protein</fullName>
    </submittedName>
</protein>
<evidence type="ECO:0000313" key="1">
    <source>
        <dbReference type="EMBL" id="JAH92687.1"/>
    </source>
</evidence>
<organism evidence="1">
    <name type="scientific">Anguilla anguilla</name>
    <name type="common">European freshwater eel</name>
    <name type="synonym">Muraena anguilla</name>
    <dbReference type="NCBI Taxonomy" id="7936"/>
    <lineage>
        <taxon>Eukaryota</taxon>
        <taxon>Metazoa</taxon>
        <taxon>Chordata</taxon>
        <taxon>Craniata</taxon>
        <taxon>Vertebrata</taxon>
        <taxon>Euteleostomi</taxon>
        <taxon>Actinopterygii</taxon>
        <taxon>Neopterygii</taxon>
        <taxon>Teleostei</taxon>
        <taxon>Anguilliformes</taxon>
        <taxon>Anguillidae</taxon>
        <taxon>Anguilla</taxon>
    </lineage>
</organism>
<reference evidence="1" key="2">
    <citation type="journal article" date="2015" name="Fish Shellfish Immunol.">
        <title>Early steps in the European eel (Anguilla anguilla)-Vibrio vulnificus interaction in the gills: Role of the RtxA13 toxin.</title>
        <authorList>
            <person name="Callol A."/>
            <person name="Pajuelo D."/>
            <person name="Ebbesson L."/>
            <person name="Teles M."/>
            <person name="MacKenzie S."/>
            <person name="Amaro C."/>
        </authorList>
    </citation>
    <scope>NUCLEOTIDE SEQUENCE</scope>
</reference>
<proteinExistence type="predicted"/>
<accession>A0A0E9WQM7</accession>
<dbReference type="AlphaFoldDB" id="A0A0E9WQM7"/>
<name>A0A0E9WQM7_ANGAN</name>
<sequence>MICYTTVQATQVSYNVKIKIVSAINWKITSSQNKSIHEYYTVYKAYFTLNGLDLFRKSKTLSSLLWIGNYVPDNSLKNIHIFVVVLS</sequence>